<reference evidence="1 2" key="1">
    <citation type="journal article" date="2016" name="Nat. Commun.">
        <title>Thousands of microbial genomes shed light on interconnected biogeochemical processes in an aquifer system.</title>
        <authorList>
            <person name="Anantharaman K."/>
            <person name="Brown C.T."/>
            <person name="Hug L.A."/>
            <person name="Sharon I."/>
            <person name="Castelle C.J."/>
            <person name="Probst A.J."/>
            <person name="Thomas B.C."/>
            <person name="Singh A."/>
            <person name="Wilkins M.J."/>
            <person name="Karaoz U."/>
            <person name="Brodie E.L."/>
            <person name="Williams K.H."/>
            <person name="Hubbard S.S."/>
            <person name="Banfield J.F."/>
        </authorList>
    </citation>
    <scope>NUCLEOTIDE SEQUENCE [LARGE SCALE GENOMIC DNA]</scope>
</reference>
<dbReference type="AlphaFoldDB" id="A0A1F5TMB9"/>
<dbReference type="Proteomes" id="UP000177939">
    <property type="component" value="Unassembled WGS sequence"/>
</dbReference>
<proteinExistence type="predicted"/>
<sequence length="183" mass="19801">MSVAKTKLELVQKLLCNISENCQRVSELLSGGISEDEVRARIGRVLTAVPQNADDDAGSGNVIEGVFNGQCMIGPDGKQYNMPSNYASKSKLVEGDILKLTITPAGKFIYKQIGPIERTRVVGALVAGENAEYYVENDGVKWKVLTASVTYFKGRHGDEVVILVPKHGESTWAAVENIMSGNL</sequence>
<gene>
    <name evidence="1" type="ORF">A2477_04775</name>
</gene>
<protein>
    <recommendedName>
        <fullName evidence="3">50S ribosomal protein L7/L12</fullName>
    </recommendedName>
</protein>
<evidence type="ECO:0008006" key="3">
    <source>
        <dbReference type="Google" id="ProtNLM"/>
    </source>
</evidence>
<organism evidence="1 2">
    <name type="scientific">Candidatus Falkowbacteria bacterium RIFOXYC2_FULL_47_12</name>
    <dbReference type="NCBI Taxonomy" id="1798004"/>
    <lineage>
        <taxon>Bacteria</taxon>
        <taxon>Candidatus Falkowiibacteriota</taxon>
    </lineage>
</organism>
<comment type="caution">
    <text evidence="1">The sequence shown here is derived from an EMBL/GenBank/DDBJ whole genome shotgun (WGS) entry which is preliminary data.</text>
</comment>
<accession>A0A1F5TMB9</accession>
<evidence type="ECO:0000313" key="1">
    <source>
        <dbReference type="EMBL" id="OGF40073.1"/>
    </source>
</evidence>
<name>A0A1F5TMB9_9BACT</name>
<evidence type="ECO:0000313" key="2">
    <source>
        <dbReference type="Proteomes" id="UP000177939"/>
    </source>
</evidence>
<dbReference type="EMBL" id="MFGL01000032">
    <property type="protein sequence ID" value="OGF40073.1"/>
    <property type="molecule type" value="Genomic_DNA"/>
</dbReference>